<dbReference type="EMBL" id="KZ451935">
    <property type="protein sequence ID" value="PKA60949.1"/>
    <property type="molecule type" value="Genomic_DNA"/>
</dbReference>
<gene>
    <name evidence="2" type="ORF">AXF42_Ash006584</name>
</gene>
<reference evidence="2 3" key="1">
    <citation type="journal article" date="2017" name="Nature">
        <title>The Apostasia genome and the evolution of orchids.</title>
        <authorList>
            <person name="Zhang G.Q."/>
            <person name="Liu K.W."/>
            <person name="Li Z."/>
            <person name="Lohaus R."/>
            <person name="Hsiao Y.Y."/>
            <person name="Niu S.C."/>
            <person name="Wang J.Y."/>
            <person name="Lin Y.C."/>
            <person name="Xu Q."/>
            <person name="Chen L.J."/>
            <person name="Yoshida K."/>
            <person name="Fujiwara S."/>
            <person name="Wang Z.W."/>
            <person name="Zhang Y.Q."/>
            <person name="Mitsuda N."/>
            <person name="Wang M."/>
            <person name="Liu G.H."/>
            <person name="Pecoraro L."/>
            <person name="Huang H.X."/>
            <person name="Xiao X.J."/>
            <person name="Lin M."/>
            <person name="Wu X.Y."/>
            <person name="Wu W.L."/>
            <person name="Chen Y.Y."/>
            <person name="Chang S.B."/>
            <person name="Sakamoto S."/>
            <person name="Ohme-Takagi M."/>
            <person name="Yagi M."/>
            <person name="Zeng S.J."/>
            <person name="Shen C.Y."/>
            <person name="Yeh C.M."/>
            <person name="Luo Y.B."/>
            <person name="Tsai W.C."/>
            <person name="Van de Peer Y."/>
            <person name="Liu Z.J."/>
        </authorList>
    </citation>
    <scope>NUCLEOTIDE SEQUENCE [LARGE SCALE GENOMIC DNA]</scope>
    <source>
        <strain evidence="3">cv. Shenzhen</strain>
        <tissue evidence="2">Stem</tissue>
    </source>
</reference>
<evidence type="ECO:0000256" key="1">
    <source>
        <dbReference type="SAM" id="MobiDB-lite"/>
    </source>
</evidence>
<dbReference type="AlphaFoldDB" id="A0A2I0AZI4"/>
<feature type="region of interest" description="Disordered" evidence="1">
    <location>
        <begin position="179"/>
        <end position="215"/>
    </location>
</feature>
<name>A0A2I0AZI4_9ASPA</name>
<evidence type="ECO:0000313" key="3">
    <source>
        <dbReference type="Proteomes" id="UP000236161"/>
    </source>
</evidence>
<dbReference type="Proteomes" id="UP000236161">
    <property type="component" value="Unassembled WGS sequence"/>
</dbReference>
<sequence>MCPPEFTGDAKWMAGTTILKNLRRLKGQSWPLKDFLRHVRNDVSLHAKALGYAVLKEVVPPPGTVLMKRARRGQPPATQLSKEIIEMGEEGETEVSEPVCGGTAVDVVSSPDDATDNRKTLAELGYTGKGKGPVPAAKPQAIPKGATGIVIGDKEEGHKADRGQEKERMEEPCLALVPREVPGEKRGLSGSAGPEPPSKKARSVEEEGFAAGEEHDWQRSVEPPYSTNFIGIFGDEGTRMAVRTKEDDKRLTVITMPTVNKNSAYRGEVGLALGGGLVSKDLEDKLETTSTPDLYSGLANRIATVKIFSRAFSPFYSCELTSFVCRSSLACRWL</sequence>
<keyword evidence="3" id="KW-1185">Reference proteome</keyword>
<accession>A0A2I0AZI4</accession>
<proteinExistence type="predicted"/>
<organism evidence="2 3">
    <name type="scientific">Apostasia shenzhenica</name>
    <dbReference type="NCBI Taxonomy" id="1088818"/>
    <lineage>
        <taxon>Eukaryota</taxon>
        <taxon>Viridiplantae</taxon>
        <taxon>Streptophyta</taxon>
        <taxon>Embryophyta</taxon>
        <taxon>Tracheophyta</taxon>
        <taxon>Spermatophyta</taxon>
        <taxon>Magnoliopsida</taxon>
        <taxon>Liliopsida</taxon>
        <taxon>Asparagales</taxon>
        <taxon>Orchidaceae</taxon>
        <taxon>Apostasioideae</taxon>
        <taxon>Apostasia</taxon>
    </lineage>
</organism>
<protein>
    <submittedName>
        <fullName evidence="2">Uncharacterized protein</fullName>
    </submittedName>
</protein>
<evidence type="ECO:0000313" key="2">
    <source>
        <dbReference type="EMBL" id="PKA60949.1"/>
    </source>
</evidence>